<proteinExistence type="predicted"/>
<dbReference type="EMBL" id="CAJNOW010002188">
    <property type="protein sequence ID" value="CAF1343805.1"/>
    <property type="molecule type" value="Genomic_DNA"/>
</dbReference>
<feature type="region of interest" description="Disordered" evidence="5">
    <location>
        <begin position="462"/>
        <end position="498"/>
    </location>
</feature>
<protein>
    <recommendedName>
        <fullName evidence="7">G-protein coupled receptors family 1 profile domain-containing protein</fullName>
    </recommendedName>
</protein>
<evidence type="ECO:0000313" key="9">
    <source>
        <dbReference type="EMBL" id="CAF4391670.1"/>
    </source>
</evidence>
<dbReference type="SUPFAM" id="SSF81321">
    <property type="entry name" value="Family A G protein-coupled receptor-like"/>
    <property type="match status" value="1"/>
</dbReference>
<evidence type="ECO:0000259" key="7">
    <source>
        <dbReference type="PROSITE" id="PS50262"/>
    </source>
</evidence>
<dbReference type="InterPro" id="IPR000276">
    <property type="entry name" value="GPCR_Rhodpsn"/>
</dbReference>
<gene>
    <name evidence="9" type="ORF">GIL414_LOCUS29760</name>
    <name evidence="8" type="ORF">KQP761_LOCUS6878</name>
</gene>
<feature type="transmembrane region" description="Helical" evidence="6">
    <location>
        <begin position="75"/>
        <end position="100"/>
    </location>
</feature>
<evidence type="ECO:0000256" key="6">
    <source>
        <dbReference type="SAM" id="Phobius"/>
    </source>
</evidence>
<feature type="transmembrane region" description="Helical" evidence="6">
    <location>
        <begin position="155"/>
        <end position="176"/>
    </location>
</feature>
<dbReference type="Gene3D" id="1.20.1070.10">
    <property type="entry name" value="Rhodopsin 7-helix transmembrane proteins"/>
    <property type="match status" value="2"/>
</dbReference>
<dbReference type="InterPro" id="IPR052954">
    <property type="entry name" value="GPCR-Ligand_Int"/>
</dbReference>
<reference evidence="8" key="1">
    <citation type="submission" date="2021-02" db="EMBL/GenBank/DDBJ databases">
        <authorList>
            <person name="Nowell W R."/>
        </authorList>
    </citation>
    <scope>NUCLEOTIDE SEQUENCE</scope>
</reference>
<dbReference type="Proteomes" id="UP000681720">
    <property type="component" value="Unassembled WGS sequence"/>
</dbReference>
<evidence type="ECO:0000256" key="5">
    <source>
        <dbReference type="SAM" id="MobiDB-lite"/>
    </source>
</evidence>
<sequence length="554" mass="63211">MTPVNSNELSKTVSGFPPQASYLLLNPKTRPIFTSIIIILKVYPVLLLVLGSLGNLLSFCVLLRANMRRYSTFCYLACLALVDLGVIITFCINFISLYHFNNDIQDEPFACNLFAFCIYFLPQYSSWILVAVSIDRVISAKYLRLAKTWSKPKHSVLVTLILGLFLGILNSHFFLYDNNPIKQRDLERMMQNNQSTPERFLSTDTLVNRHSNALESLNNISSEGTISTTSISYESFTSSSIYRDTTAQQQYDSYNTMSKEVMSSFDVNRIHCSLESSPEHASLHLYWVWTDLLMNVFLPFTAMIACTIIIILTLVRSSTRSGSTSVRRSRRRRNISVMLITINLVFISLTAPIVIFLSMYPHLKEEQNNYRRVVLILIKIFCIILMNLNHSVNIIIYSVTAKEFRSETKNFLHALLYCCIGKPTSPIEFAHSHHDGTFISRLTRLRINLFKCCRVKINSNSTNTTDSSGLPHTATAGTNKISSKNEYRHENKFNKRKQLDKNGKKTYSVICYSETTALQKSNQYLTVQLQPDPSTSTFEREDLSLHGLSNLTEH</sequence>
<feature type="compositionally biased region" description="Basic and acidic residues" evidence="5">
    <location>
        <begin position="483"/>
        <end position="498"/>
    </location>
</feature>
<dbReference type="Proteomes" id="UP000663834">
    <property type="component" value="Unassembled WGS sequence"/>
</dbReference>
<organism evidence="8 10">
    <name type="scientific">Rotaria magnacalcarata</name>
    <dbReference type="NCBI Taxonomy" id="392030"/>
    <lineage>
        <taxon>Eukaryota</taxon>
        <taxon>Metazoa</taxon>
        <taxon>Spiralia</taxon>
        <taxon>Gnathifera</taxon>
        <taxon>Rotifera</taxon>
        <taxon>Eurotatoria</taxon>
        <taxon>Bdelloidea</taxon>
        <taxon>Philodinida</taxon>
        <taxon>Philodinidae</taxon>
        <taxon>Rotaria</taxon>
    </lineage>
</organism>
<dbReference type="GO" id="GO:0016020">
    <property type="term" value="C:membrane"/>
    <property type="evidence" value="ECO:0007669"/>
    <property type="project" value="UniProtKB-SubCell"/>
</dbReference>
<feature type="region of interest" description="Disordered" evidence="5">
    <location>
        <begin position="531"/>
        <end position="554"/>
    </location>
</feature>
<dbReference type="EMBL" id="CAJOBJ010054979">
    <property type="protein sequence ID" value="CAF4391670.1"/>
    <property type="molecule type" value="Genomic_DNA"/>
</dbReference>
<evidence type="ECO:0000256" key="1">
    <source>
        <dbReference type="ARBA" id="ARBA00004370"/>
    </source>
</evidence>
<dbReference type="Pfam" id="PF00001">
    <property type="entry name" value="7tm_1"/>
    <property type="match status" value="2"/>
</dbReference>
<dbReference type="PANTHER" id="PTHR46641">
    <property type="entry name" value="FMRFAMIDE RECEPTOR-RELATED"/>
    <property type="match status" value="1"/>
</dbReference>
<dbReference type="PANTHER" id="PTHR46641:SF25">
    <property type="entry name" value="CNMAMIDE RECEPTOR-RELATED"/>
    <property type="match status" value="1"/>
</dbReference>
<dbReference type="InterPro" id="IPR017452">
    <property type="entry name" value="GPCR_Rhodpsn_7TM"/>
</dbReference>
<keyword evidence="4 6" id="KW-0472">Membrane</keyword>
<evidence type="ECO:0000256" key="4">
    <source>
        <dbReference type="ARBA" id="ARBA00023136"/>
    </source>
</evidence>
<comment type="caution">
    <text evidence="8">The sequence shown here is derived from an EMBL/GenBank/DDBJ whole genome shotgun (WGS) entry which is preliminary data.</text>
</comment>
<comment type="subcellular location">
    <subcellularLocation>
        <location evidence="1">Membrane</location>
    </subcellularLocation>
</comment>
<dbReference type="OrthoDB" id="10023693at2759"/>
<keyword evidence="3 6" id="KW-1133">Transmembrane helix</keyword>
<name>A0A815GVC0_9BILA</name>
<evidence type="ECO:0000256" key="2">
    <source>
        <dbReference type="ARBA" id="ARBA00022692"/>
    </source>
</evidence>
<feature type="transmembrane region" description="Helical" evidence="6">
    <location>
        <begin position="32"/>
        <end position="63"/>
    </location>
</feature>
<feature type="transmembrane region" description="Helical" evidence="6">
    <location>
        <begin position="373"/>
        <end position="399"/>
    </location>
</feature>
<evidence type="ECO:0000313" key="10">
    <source>
        <dbReference type="Proteomes" id="UP000663834"/>
    </source>
</evidence>
<dbReference type="PRINTS" id="PR00237">
    <property type="entry name" value="GPCRRHODOPSN"/>
</dbReference>
<feature type="transmembrane region" description="Helical" evidence="6">
    <location>
        <begin position="292"/>
        <end position="315"/>
    </location>
</feature>
<feature type="domain" description="G-protein coupled receptors family 1 profile" evidence="7">
    <location>
        <begin position="54"/>
        <end position="397"/>
    </location>
</feature>
<dbReference type="PROSITE" id="PS50262">
    <property type="entry name" value="G_PROTEIN_RECEP_F1_2"/>
    <property type="match status" value="1"/>
</dbReference>
<accession>A0A815GVC0</accession>
<evidence type="ECO:0000256" key="3">
    <source>
        <dbReference type="ARBA" id="ARBA00022989"/>
    </source>
</evidence>
<evidence type="ECO:0000313" key="8">
    <source>
        <dbReference type="EMBL" id="CAF1343805.1"/>
    </source>
</evidence>
<dbReference type="AlphaFoldDB" id="A0A815GVC0"/>
<feature type="transmembrane region" description="Helical" evidence="6">
    <location>
        <begin position="336"/>
        <end position="361"/>
    </location>
</feature>
<dbReference type="GO" id="GO:0004930">
    <property type="term" value="F:G protein-coupled receptor activity"/>
    <property type="evidence" value="ECO:0007669"/>
    <property type="project" value="InterPro"/>
</dbReference>
<feature type="transmembrane region" description="Helical" evidence="6">
    <location>
        <begin position="112"/>
        <end position="134"/>
    </location>
</feature>
<keyword evidence="2 6" id="KW-0812">Transmembrane</keyword>